<name>A0A067H831_CITSI</name>
<dbReference type="Proteomes" id="UP000027120">
    <property type="component" value="Unassembled WGS sequence"/>
</dbReference>
<reference evidence="1 2" key="1">
    <citation type="submission" date="2014-04" db="EMBL/GenBank/DDBJ databases">
        <authorList>
            <consortium name="International Citrus Genome Consortium"/>
            <person name="Gmitter F."/>
            <person name="Chen C."/>
            <person name="Farmerie W."/>
            <person name="Harkins T."/>
            <person name="Desany B."/>
            <person name="Mohiuddin M."/>
            <person name="Kodira C."/>
            <person name="Borodovsky M."/>
            <person name="Lomsadze A."/>
            <person name="Burns P."/>
            <person name="Jenkins J."/>
            <person name="Prochnik S."/>
            <person name="Shu S."/>
            <person name="Chapman J."/>
            <person name="Pitluck S."/>
            <person name="Schmutz J."/>
            <person name="Rokhsar D."/>
        </authorList>
    </citation>
    <scope>NUCLEOTIDE SEQUENCE</scope>
</reference>
<keyword evidence="2" id="KW-1185">Reference proteome</keyword>
<protein>
    <submittedName>
        <fullName evidence="1">Uncharacterized protein</fullName>
    </submittedName>
</protein>
<feature type="non-terminal residue" evidence="1">
    <location>
        <position position="27"/>
    </location>
</feature>
<sequence length="27" mass="2819">MGLVQHEGGPCGVLAAIQVILQFLILV</sequence>
<gene>
    <name evidence="1" type="ORF">CISIN_1g0083391mg</name>
</gene>
<evidence type="ECO:0000313" key="1">
    <source>
        <dbReference type="EMBL" id="KDO83706.1"/>
    </source>
</evidence>
<dbReference type="EMBL" id="KK784874">
    <property type="protein sequence ID" value="KDO83706.1"/>
    <property type="molecule type" value="Genomic_DNA"/>
</dbReference>
<organism evidence="1 2">
    <name type="scientific">Citrus sinensis</name>
    <name type="common">Sweet orange</name>
    <name type="synonym">Citrus aurantium var. sinensis</name>
    <dbReference type="NCBI Taxonomy" id="2711"/>
    <lineage>
        <taxon>Eukaryota</taxon>
        <taxon>Viridiplantae</taxon>
        <taxon>Streptophyta</taxon>
        <taxon>Embryophyta</taxon>
        <taxon>Tracheophyta</taxon>
        <taxon>Spermatophyta</taxon>
        <taxon>Magnoliopsida</taxon>
        <taxon>eudicotyledons</taxon>
        <taxon>Gunneridae</taxon>
        <taxon>Pentapetalae</taxon>
        <taxon>rosids</taxon>
        <taxon>malvids</taxon>
        <taxon>Sapindales</taxon>
        <taxon>Rutaceae</taxon>
        <taxon>Aurantioideae</taxon>
        <taxon>Citrus</taxon>
    </lineage>
</organism>
<dbReference type="AlphaFoldDB" id="A0A067H831"/>
<proteinExistence type="predicted"/>
<evidence type="ECO:0000313" key="2">
    <source>
        <dbReference type="Proteomes" id="UP000027120"/>
    </source>
</evidence>
<accession>A0A067H831</accession>